<keyword evidence="5 13" id="KW-0732">Signal</keyword>
<evidence type="ECO:0000256" key="12">
    <source>
        <dbReference type="SAM" id="MobiDB-lite"/>
    </source>
</evidence>
<dbReference type="GO" id="GO:0046872">
    <property type="term" value="F:metal ion binding"/>
    <property type="evidence" value="ECO:0007669"/>
    <property type="project" value="UniProtKB-KW"/>
</dbReference>
<evidence type="ECO:0000256" key="9">
    <source>
        <dbReference type="ARBA" id="ARBA00023316"/>
    </source>
</evidence>
<dbReference type="Proteomes" id="UP001138708">
    <property type="component" value="Unassembled WGS sequence"/>
</dbReference>
<comment type="pathway">
    <text evidence="2">Cell wall biogenesis; cell wall polysaccharide biosynthesis.</text>
</comment>
<organism evidence="14 17">
    <name type="scientific">Neoroseomonas oryzicola</name>
    <dbReference type="NCBI Taxonomy" id="535904"/>
    <lineage>
        <taxon>Bacteria</taxon>
        <taxon>Pseudomonadati</taxon>
        <taxon>Pseudomonadota</taxon>
        <taxon>Alphaproteobacteria</taxon>
        <taxon>Acetobacterales</taxon>
        <taxon>Acetobacteraceae</taxon>
        <taxon>Neoroseomonas</taxon>
    </lineage>
</organism>
<feature type="signal peptide" evidence="13">
    <location>
        <begin position="1"/>
        <end position="31"/>
    </location>
</feature>
<evidence type="ECO:0000313" key="16">
    <source>
        <dbReference type="Proteomes" id="UP000746741"/>
    </source>
</evidence>
<feature type="region of interest" description="Disordered" evidence="12">
    <location>
        <begin position="37"/>
        <end position="62"/>
    </location>
</feature>
<evidence type="ECO:0000256" key="4">
    <source>
        <dbReference type="ARBA" id="ARBA00022723"/>
    </source>
</evidence>
<evidence type="ECO:0000256" key="3">
    <source>
        <dbReference type="ARBA" id="ARBA00022670"/>
    </source>
</evidence>
<name>A0A9X9WN31_9PROT</name>
<keyword evidence="9" id="KW-0961">Cell wall biogenesis/degradation</keyword>
<keyword evidence="16" id="KW-1185">Reference proteome</keyword>
<evidence type="ECO:0000256" key="13">
    <source>
        <dbReference type="SAM" id="SignalP"/>
    </source>
</evidence>
<feature type="chain" id="PRO_5040793057" description="Murein endopeptidase K" evidence="13">
    <location>
        <begin position="32"/>
        <end position="212"/>
    </location>
</feature>
<keyword evidence="4" id="KW-0479">Metal-binding</keyword>
<evidence type="ECO:0000256" key="11">
    <source>
        <dbReference type="ARBA" id="ARBA00093666"/>
    </source>
</evidence>
<dbReference type="EMBL" id="JAAEDK010000063">
    <property type="protein sequence ID" value="MBR0661741.1"/>
    <property type="molecule type" value="Genomic_DNA"/>
</dbReference>
<dbReference type="PANTHER" id="PTHR37425:SF1">
    <property type="entry name" value="OUTER MEMBRANE PROTEIN"/>
    <property type="match status" value="1"/>
</dbReference>
<evidence type="ECO:0000256" key="2">
    <source>
        <dbReference type="ARBA" id="ARBA00004776"/>
    </source>
</evidence>
<keyword evidence="8" id="KW-0482">Metalloprotease</keyword>
<dbReference type="SUPFAM" id="SSF55166">
    <property type="entry name" value="Hedgehog/DD-peptidase"/>
    <property type="match status" value="1"/>
</dbReference>
<dbReference type="InterPro" id="IPR010275">
    <property type="entry name" value="MepK"/>
</dbReference>
<comment type="cofactor">
    <cofactor evidence="1">
        <name>Zn(2+)</name>
        <dbReference type="ChEBI" id="CHEBI:29105"/>
    </cofactor>
</comment>
<dbReference type="PANTHER" id="PTHR37425">
    <property type="match status" value="1"/>
</dbReference>
<dbReference type="Proteomes" id="UP000746741">
    <property type="component" value="Unassembled WGS sequence"/>
</dbReference>
<evidence type="ECO:0000313" key="17">
    <source>
        <dbReference type="Proteomes" id="UP001138708"/>
    </source>
</evidence>
<protein>
    <recommendedName>
        <fullName evidence="11">Murein endopeptidase K</fullName>
    </recommendedName>
</protein>
<comment type="similarity">
    <text evidence="10">Belongs to the peptidase M15 family.</text>
</comment>
<dbReference type="GO" id="GO:0008237">
    <property type="term" value="F:metallopeptidase activity"/>
    <property type="evidence" value="ECO:0007669"/>
    <property type="project" value="UniProtKB-KW"/>
</dbReference>
<keyword evidence="3" id="KW-0645">Protease</keyword>
<gene>
    <name evidence="15" type="ORF">GWK15_10235</name>
    <name evidence="14" type="ORF">GXW75_20975</name>
</gene>
<dbReference type="EMBL" id="JAAVUP010000002">
    <property type="protein sequence ID" value="NKE17321.1"/>
    <property type="molecule type" value="Genomic_DNA"/>
</dbReference>
<evidence type="ECO:0000256" key="6">
    <source>
        <dbReference type="ARBA" id="ARBA00022801"/>
    </source>
</evidence>
<keyword evidence="7" id="KW-0862">Zinc</keyword>
<reference evidence="14" key="1">
    <citation type="submission" date="2020-01" db="EMBL/GenBank/DDBJ databases">
        <authorList>
            <person name="Rat A."/>
        </authorList>
    </citation>
    <scope>NUCLEOTIDE SEQUENCE</scope>
    <source>
        <strain evidence="14">LMG 31161</strain>
    </source>
</reference>
<reference evidence="14" key="3">
    <citation type="journal article" date="2021" name="Syst. Appl. Microbiol.">
        <title>Roseomonas hellenica sp. nov., isolated from roots of wild-growing Alkanna tinctoria.</title>
        <authorList>
            <person name="Rat A."/>
            <person name="Naranjo H.D."/>
            <person name="Lebbe L."/>
            <person name="Cnockaert M."/>
            <person name="Krigas N."/>
            <person name="Grigoriadou K."/>
            <person name="Maloupa E."/>
            <person name="Willems A."/>
        </authorList>
    </citation>
    <scope>NUCLEOTIDE SEQUENCE</scope>
    <source>
        <strain evidence="14">LMG 31161</strain>
    </source>
</reference>
<evidence type="ECO:0000313" key="15">
    <source>
        <dbReference type="EMBL" id="NKE17321.1"/>
    </source>
</evidence>
<reference evidence="15 16" key="2">
    <citation type="submission" date="2020-02" db="EMBL/GenBank/DDBJ databases">
        <authorList>
            <person name="Sun Q."/>
            <person name="Inoue M."/>
        </authorList>
    </citation>
    <scope>NUCLEOTIDE SEQUENCE [LARGE SCALE GENOMIC DNA]</scope>
    <source>
        <strain evidence="15 16">KCTC 22478</strain>
    </source>
</reference>
<accession>A0A9X9WN31</accession>
<dbReference type="GO" id="GO:0071555">
    <property type="term" value="P:cell wall organization"/>
    <property type="evidence" value="ECO:0007669"/>
    <property type="project" value="UniProtKB-KW"/>
</dbReference>
<evidence type="ECO:0000256" key="7">
    <source>
        <dbReference type="ARBA" id="ARBA00022833"/>
    </source>
</evidence>
<proteinExistence type="inferred from homology"/>
<evidence type="ECO:0000256" key="1">
    <source>
        <dbReference type="ARBA" id="ARBA00001947"/>
    </source>
</evidence>
<evidence type="ECO:0000256" key="10">
    <source>
        <dbReference type="ARBA" id="ARBA00093448"/>
    </source>
</evidence>
<sequence>MVNVTSLARLRRRALLAGLGASAIGGGVARADVVPSVQTPPAGVTDPAPPAPQPEPQVQAAPERERWIWVQNNAGEEVAVAYRAGQNYNVAALVRLQRLFRDLRAETAGPIPALLVDMLSLLQERFGYTRPLKLISGYRTPQTNATLPFAAPNSLHMRGMAADIIVPGFSQTDVVNQAMALSNMLGFMGIGWYGSFTHVDIGPKANWARMIN</sequence>
<dbReference type="RefSeq" id="WP_168041182.1">
    <property type="nucleotide sequence ID" value="NZ_JAAEDK010000063.1"/>
</dbReference>
<evidence type="ECO:0000256" key="8">
    <source>
        <dbReference type="ARBA" id="ARBA00023049"/>
    </source>
</evidence>
<dbReference type="InterPro" id="IPR009045">
    <property type="entry name" value="Zn_M74/Hedgehog-like"/>
</dbReference>
<dbReference type="GO" id="GO:0006508">
    <property type="term" value="P:proteolysis"/>
    <property type="evidence" value="ECO:0007669"/>
    <property type="project" value="UniProtKB-KW"/>
</dbReference>
<evidence type="ECO:0000313" key="14">
    <source>
        <dbReference type="EMBL" id="MBR0661741.1"/>
    </source>
</evidence>
<dbReference type="AlphaFoldDB" id="A0A9X9WN31"/>
<comment type="caution">
    <text evidence="14">The sequence shown here is derived from an EMBL/GenBank/DDBJ whole genome shotgun (WGS) entry which is preliminary data.</text>
</comment>
<dbReference type="Gene3D" id="3.30.1380.10">
    <property type="match status" value="1"/>
</dbReference>
<evidence type="ECO:0000256" key="5">
    <source>
        <dbReference type="ARBA" id="ARBA00022729"/>
    </source>
</evidence>
<keyword evidence="6" id="KW-0378">Hydrolase</keyword>
<dbReference type="Pfam" id="PF05951">
    <property type="entry name" value="Peptidase_M15_2"/>
    <property type="match status" value="1"/>
</dbReference>